<evidence type="ECO:0000313" key="2">
    <source>
        <dbReference type="EMBL" id="POM62633.1"/>
    </source>
</evidence>
<sequence length="114" mass="12804">FMAWAGVMLVLNASSIRSITYCNVGNWFHHVSTCLLYKSTFTSSDHGKPHADCPRATWRSNLLPHSRKPEPSPTYSSLPSNGRIASFFWRASGYRSAPPWFCCGYWYCVGTTGC</sequence>
<dbReference type="Proteomes" id="UP000237271">
    <property type="component" value="Unassembled WGS sequence"/>
</dbReference>
<gene>
    <name evidence="2" type="ORF">PHPALM_28186</name>
</gene>
<comment type="caution">
    <text evidence="2">The sequence shown here is derived from an EMBL/GenBank/DDBJ whole genome shotgun (WGS) entry which is preliminary data.</text>
</comment>
<dbReference type="OrthoDB" id="106781at2759"/>
<name>A0A2P4XAQ2_9STRA</name>
<protein>
    <recommendedName>
        <fullName evidence="4">Secreted protein</fullName>
    </recommendedName>
</protein>
<dbReference type="AlphaFoldDB" id="A0A2P4XAQ2"/>
<feature type="signal peptide" evidence="1">
    <location>
        <begin position="1"/>
        <end position="18"/>
    </location>
</feature>
<evidence type="ECO:0008006" key="4">
    <source>
        <dbReference type="Google" id="ProtNLM"/>
    </source>
</evidence>
<accession>A0A2P4XAQ2</accession>
<evidence type="ECO:0000313" key="3">
    <source>
        <dbReference type="Proteomes" id="UP000237271"/>
    </source>
</evidence>
<dbReference type="EMBL" id="NCKW01015525">
    <property type="protein sequence ID" value="POM62633.1"/>
    <property type="molecule type" value="Genomic_DNA"/>
</dbReference>
<evidence type="ECO:0000256" key="1">
    <source>
        <dbReference type="SAM" id="SignalP"/>
    </source>
</evidence>
<keyword evidence="1" id="KW-0732">Signal</keyword>
<keyword evidence="3" id="KW-1185">Reference proteome</keyword>
<reference evidence="2 3" key="1">
    <citation type="journal article" date="2017" name="Genome Biol. Evol.">
        <title>Phytophthora megakarya and P. palmivora, closely related causal agents of cacao black pod rot, underwent increases in genome sizes and gene numbers by different mechanisms.</title>
        <authorList>
            <person name="Ali S.S."/>
            <person name="Shao J."/>
            <person name="Lary D.J."/>
            <person name="Kronmiller B."/>
            <person name="Shen D."/>
            <person name="Strem M.D."/>
            <person name="Amoako-Attah I."/>
            <person name="Akrofi A.Y."/>
            <person name="Begoude B.A."/>
            <person name="Ten Hoopen G.M."/>
            <person name="Coulibaly K."/>
            <person name="Kebe B.I."/>
            <person name="Melnick R.L."/>
            <person name="Guiltinan M.J."/>
            <person name="Tyler B.M."/>
            <person name="Meinhardt L.W."/>
            <person name="Bailey B.A."/>
        </authorList>
    </citation>
    <scope>NUCLEOTIDE SEQUENCE [LARGE SCALE GENOMIC DNA]</scope>
    <source>
        <strain evidence="3">sbr112.9</strain>
    </source>
</reference>
<feature type="chain" id="PRO_5015138382" description="Secreted protein" evidence="1">
    <location>
        <begin position="19"/>
        <end position="114"/>
    </location>
</feature>
<proteinExistence type="predicted"/>
<organism evidence="2 3">
    <name type="scientific">Phytophthora palmivora</name>
    <dbReference type="NCBI Taxonomy" id="4796"/>
    <lineage>
        <taxon>Eukaryota</taxon>
        <taxon>Sar</taxon>
        <taxon>Stramenopiles</taxon>
        <taxon>Oomycota</taxon>
        <taxon>Peronosporomycetes</taxon>
        <taxon>Peronosporales</taxon>
        <taxon>Peronosporaceae</taxon>
        <taxon>Phytophthora</taxon>
    </lineage>
</organism>
<feature type="non-terminal residue" evidence="2">
    <location>
        <position position="1"/>
    </location>
</feature>